<reference evidence="2 3" key="1">
    <citation type="journal article" date="2015" name="Sci. Rep.">
        <title>Genome of the facultative scuticociliatosis pathogen Pseudocohnilembus persalinus provides insight into its virulence through horizontal gene transfer.</title>
        <authorList>
            <person name="Xiong J."/>
            <person name="Wang G."/>
            <person name="Cheng J."/>
            <person name="Tian M."/>
            <person name="Pan X."/>
            <person name="Warren A."/>
            <person name="Jiang C."/>
            <person name="Yuan D."/>
            <person name="Miao W."/>
        </authorList>
    </citation>
    <scope>NUCLEOTIDE SEQUENCE [LARGE SCALE GENOMIC DNA]</scope>
    <source>
        <strain evidence="2">36N120E</strain>
    </source>
</reference>
<name>A0A0V0QXX5_PSEPJ</name>
<organism evidence="2 3">
    <name type="scientific">Pseudocohnilembus persalinus</name>
    <name type="common">Ciliate</name>
    <dbReference type="NCBI Taxonomy" id="266149"/>
    <lineage>
        <taxon>Eukaryota</taxon>
        <taxon>Sar</taxon>
        <taxon>Alveolata</taxon>
        <taxon>Ciliophora</taxon>
        <taxon>Intramacronucleata</taxon>
        <taxon>Oligohymenophorea</taxon>
        <taxon>Scuticociliatia</taxon>
        <taxon>Philasterida</taxon>
        <taxon>Pseudocohnilembidae</taxon>
        <taxon>Pseudocohnilembus</taxon>
    </lineage>
</organism>
<gene>
    <name evidence="2" type="ORF">PPERSA_00366</name>
</gene>
<proteinExistence type="predicted"/>
<dbReference type="Proteomes" id="UP000054937">
    <property type="component" value="Unassembled WGS sequence"/>
</dbReference>
<evidence type="ECO:0000313" key="2">
    <source>
        <dbReference type="EMBL" id="KRX07209.1"/>
    </source>
</evidence>
<accession>A0A0V0QXX5</accession>
<sequence>MIQKNNQNTMQKILNQLNTYRLNLEKDLKILKLCELSLDSQKNTKNQHSSRTNSNKKGSYQQQFTIQSEINENDIQNYDDDLITLPEQTKQKFKSLLINMQQFKQQQESQRKFEFKYNLK</sequence>
<protein>
    <submittedName>
        <fullName evidence="2">Uncharacterized protein</fullName>
    </submittedName>
</protein>
<keyword evidence="3" id="KW-1185">Reference proteome</keyword>
<evidence type="ECO:0000313" key="3">
    <source>
        <dbReference type="Proteomes" id="UP000054937"/>
    </source>
</evidence>
<comment type="caution">
    <text evidence="2">The sequence shown here is derived from an EMBL/GenBank/DDBJ whole genome shotgun (WGS) entry which is preliminary data.</text>
</comment>
<feature type="region of interest" description="Disordered" evidence="1">
    <location>
        <begin position="41"/>
        <end position="63"/>
    </location>
</feature>
<evidence type="ECO:0000256" key="1">
    <source>
        <dbReference type="SAM" id="MobiDB-lite"/>
    </source>
</evidence>
<dbReference type="InParanoid" id="A0A0V0QXX5"/>
<dbReference type="EMBL" id="LDAU01000085">
    <property type="protein sequence ID" value="KRX07209.1"/>
    <property type="molecule type" value="Genomic_DNA"/>
</dbReference>
<dbReference type="AlphaFoldDB" id="A0A0V0QXX5"/>